<dbReference type="Proteomes" id="UP000035642">
    <property type="component" value="Unassembled WGS sequence"/>
</dbReference>
<protein>
    <submittedName>
        <fullName evidence="3">G protein-coupled receptor</fullName>
    </submittedName>
</protein>
<dbReference type="WBParaSite" id="ACAC_0000148301-mRNA-1">
    <property type="protein sequence ID" value="ACAC_0000148301-mRNA-1"/>
    <property type="gene ID" value="ACAC_0000148301"/>
</dbReference>
<evidence type="ECO:0000313" key="2">
    <source>
        <dbReference type="Proteomes" id="UP000035642"/>
    </source>
</evidence>
<accession>A0A0K0CVT6</accession>
<keyword evidence="2" id="KW-1185">Reference proteome</keyword>
<proteinExistence type="predicted"/>
<evidence type="ECO:0000313" key="3">
    <source>
        <dbReference type="WBParaSite" id="ACAC_0000148301-mRNA-1"/>
    </source>
</evidence>
<evidence type="ECO:0000256" key="1">
    <source>
        <dbReference type="SAM" id="Phobius"/>
    </source>
</evidence>
<feature type="transmembrane region" description="Helical" evidence="1">
    <location>
        <begin position="181"/>
        <end position="202"/>
    </location>
</feature>
<feature type="transmembrane region" description="Helical" evidence="1">
    <location>
        <begin position="118"/>
        <end position="141"/>
    </location>
</feature>
<organism evidence="2 3">
    <name type="scientific">Angiostrongylus cantonensis</name>
    <name type="common">Rat lungworm</name>
    <dbReference type="NCBI Taxonomy" id="6313"/>
    <lineage>
        <taxon>Eukaryota</taxon>
        <taxon>Metazoa</taxon>
        <taxon>Ecdysozoa</taxon>
        <taxon>Nematoda</taxon>
        <taxon>Chromadorea</taxon>
        <taxon>Rhabditida</taxon>
        <taxon>Rhabditina</taxon>
        <taxon>Rhabditomorpha</taxon>
        <taxon>Strongyloidea</taxon>
        <taxon>Metastrongylidae</taxon>
        <taxon>Angiostrongylus</taxon>
    </lineage>
</organism>
<keyword evidence="1" id="KW-1133">Transmembrane helix</keyword>
<keyword evidence="1" id="KW-0812">Transmembrane</keyword>
<dbReference type="AlphaFoldDB" id="A0A0K0CVT6"/>
<reference evidence="2" key="1">
    <citation type="submission" date="2012-09" db="EMBL/GenBank/DDBJ databases">
        <authorList>
            <person name="Martin A.A."/>
        </authorList>
    </citation>
    <scope>NUCLEOTIDE SEQUENCE</scope>
</reference>
<reference evidence="3" key="2">
    <citation type="submission" date="2017-02" db="UniProtKB">
        <authorList>
            <consortium name="WormBaseParasite"/>
        </authorList>
    </citation>
    <scope>IDENTIFICATION</scope>
</reference>
<name>A0A0K0CVT6_ANGCA</name>
<feature type="transmembrane region" description="Helical" evidence="1">
    <location>
        <begin position="76"/>
        <end position="98"/>
    </location>
</feature>
<keyword evidence="1" id="KW-0472">Membrane</keyword>
<feature type="transmembrane region" description="Helical" evidence="1">
    <location>
        <begin position="6"/>
        <end position="31"/>
    </location>
</feature>
<sequence length="235" mass="26484">MRPRGLFAINCGFFLIASFYDLAFDIGYLVIINKKITVQTCSIVRNFVYNPIATQGFVDALERFCIAFFNHEMSMITVFVLYTLFPLICIGIGIYNTFISTTLLQTDDVCAIVRRTKWTNITLVIIQWGSAAIAVLLYIAIWKQLQRRRSNAGIAPVASLSQKTVKLCITRYYWDPTIVRVFFICCVLPLVLAIPSVVFTFLGESSIYQNAVSTDVHHVLVDASSTETSIGFEIM</sequence>